<dbReference type="InterPro" id="IPR015797">
    <property type="entry name" value="NUDIX_hydrolase-like_dom_sf"/>
</dbReference>
<comment type="cofactor">
    <cofactor evidence="1">
        <name>Mg(2+)</name>
        <dbReference type="ChEBI" id="CHEBI:18420"/>
    </cofactor>
</comment>
<dbReference type="GO" id="GO:0016787">
    <property type="term" value="F:hydrolase activity"/>
    <property type="evidence" value="ECO:0007669"/>
    <property type="project" value="UniProtKB-KW"/>
</dbReference>
<dbReference type="RefSeq" id="WP_057872495.1">
    <property type="nucleotide sequence ID" value="NZ_AZGB01000026.1"/>
</dbReference>
<accession>A0A0R1VGZ7</accession>
<dbReference type="OrthoDB" id="9787476at2"/>
<evidence type="ECO:0000259" key="3">
    <source>
        <dbReference type="PROSITE" id="PS51462"/>
    </source>
</evidence>
<dbReference type="CDD" id="cd04677">
    <property type="entry name" value="NUDIX_Hydrolase"/>
    <property type="match status" value="1"/>
</dbReference>
<dbReference type="EMBL" id="AZGB01000026">
    <property type="protein sequence ID" value="KRM04737.1"/>
    <property type="molecule type" value="Genomic_DNA"/>
</dbReference>
<feature type="domain" description="Nudix hydrolase" evidence="3">
    <location>
        <begin position="16"/>
        <end position="147"/>
    </location>
</feature>
<sequence length="151" mass="16976">MKGYIKMIRDLVGHTPIILNVAAGAVLNDHGEILLNLRTDSHNWSLPGGYLEYGETYRQACLREMKEDSGLDVKIIRLLQTFDQGTAVYPNGDVAQAITQLFLVEPVSGQLLTKATDETLSLAYFPLDKLPPLFNQQTADMLTWLRENLKR</sequence>
<dbReference type="PROSITE" id="PS51462">
    <property type="entry name" value="NUDIX"/>
    <property type="match status" value="1"/>
</dbReference>
<comment type="caution">
    <text evidence="4">The sequence shown here is derived from an EMBL/GenBank/DDBJ whole genome shotgun (WGS) entry which is preliminary data.</text>
</comment>
<dbReference type="PRINTS" id="PR00502">
    <property type="entry name" value="NUDIXFAMILY"/>
</dbReference>
<evidence type="ECO:0000313" key="4">
    <source>
        <dbReference type="EMBL" id="KRM04737.1"/>
    </source>
</evidence>
<dbReference type="PANTHER" id="PTHR43046:SF2">
    <property type="entry name" value="8-OXO-DGTP DIPHOSPHATASE-RELATED"/>
    <property type="match status" value="1"/>
</dbReference>
<protein>
    <submittedName>
        <fullName evidence="4">NTP pyrophosphohydrolase</fullName>
    </submittedName>
</protein>
<dbReference type="Proteomes" id="UP000051451">
    <property type="component" value="Unassembled WGS sequence"/>
</dbReference>
<evidence type="ECO:0000313" key="5">
    <source>
        <dbReference type="Proteomes" id="UP000051451"/>
    </source>
</evidence>
<keyword evidence="2 4" id="KW-0378">Hydrolase</keyword>
<dbReference type="PATRIC" id="fig|1423750.3.peg.2026"/>
<dbReference type="PANTHER" id="PTHR43046">
    <property type="entry name" value="GDP-MANNOSE MANNOSYL HYDROLASE"/>
    <property type="match status" value="1"/>
</dbReference>
<gene>
    <name evidence="4" type="ORF">FC89_GL001985</name>
</gene>
<evidence type="ECO:0000256" key="1">
    <source>
        <dbReference type="ARBA" id="ARBA00001946"/>
    </source>
</evidence>
<dbReference type="AlphaFoldDB" id="A0A0R1VGZ7"/>
<dbReference type="STRING" id="1423750.FC89_GL001985"/>
<dbReference type="Gene3D" id="3.90.79.10">
    <property type="entry name" value="Nucleoside Triphosphate Pyrophosphohydrolase"/>
    <property type="match status" value="1"/>
</dbReference>
<organism evidence="4 5">
    <name type="scientific">Liquorilactobacillus ghanensis DSM 18630</name>
    <dbReference type="NCBI Taxonomy" id="1423750"/>
    <lineage>
        <taxon>Bacteria</taxon>
        <taxon>Bacillati</taxon>
        <taxon>Bacillota</taxon>
        <taxon>Bacilli</taxon>
        <taxon>Lactobacillales</taxon>
        <taxon>Lactobacillaceae</taxon>
        <taxon>Liquorilactobacillus</taxon>
    </lineage>
</organism>
<dbReference type="SUPFAM" id="SSF55811">
    <property type="entry name" value="Nudix"/>
    <property type="match status" value="1"/>
</dbReference>
<evidence type="ECO:0000256" key="2">
    <source>
        <dbReference type="ARBA" id="ARBA00022801"/>
    </source>
</evidence>
<dbReference type="Pfam" id="PF00293">
    <property type="entry name" value="NUDIX"/>
    <property type="match status" value="1"/>
</dbReference>
<name>A0A0R1VGZ7_9LACO</name>
<dbReference type="InterPro" id="IPR020476">
    <property type="entry name" value="Nudix_hydrolase"/>
</dbReference>
<dbReference type="GeneID" id="98319778"/>
<dbReference type="InterPro" id="IPR000086">
    <property type="entry name" value="NUDIX_hydrolase_dom"/>
</dbReference>
<keyword evidence="5" id="KW-1185">Reference proteome</keyword>
<proteinExistence type="predicted"/>
<reference evidence="4 5" key="1">
    <citation type="journal article" date="2015" name="Genome Announc.">
        <title>Expanding the biotechnology potential of lactobacilli through comparative genomics of 213 strains and associated genera.</title>
        <authorList>
            <person name="Sun Z."/>
            <person name="Harris H.M."/>
            <person name="McCann A."/>
            <person name="Guo C."/>
            <person name="Argimon S."/>
            <person name="Zhang W."/>
            <person name="Yang X."/>
            <person name="Jeffery I.B."/>
            <person name="Cooney J.C."/>
            <person name="Kagawa T.F."/>
            <person name="Liu W."/>
            <person name="Song Y."/>
            <person name="Salvetti E."/>
            <person name="Wrobel A."/>
            <person name="Rasinkangas P."/>
            <person name="Parkhill J."/>
            <person name="Rea M.C."/>
            <person name="O'Sullivan O."/>
            <person name="Ritari J."/>
            <person name="Douillard F.P."/>
            <person name="Paul Ross R."/>
            <person name="Yang R."/>
            <person name="Briner A.E."/>
            <person name="Felis G.E."/>
            <person name="de Vos W.M."/>
            <person name="Barrangou R."/>
            <person name="Klaenhammer T.R."/>
            <person name="Caufield P.W."/>
            <person name="Cui Y."/>
            <person name="Zhang H."/>
            <person name="O'Toole P.W."/>
        </authorList>
    </citation>
    <scope>NUCLEOTIDE SEQUENCE [LARGE SCALE GENOMIC DNA]</scope>
    <source>
        <strain evidence="4 5">DSM 18630</strain>
    </source>
</reference>